<evidence type="ECO:0008006" key="3">
    <source>
        <dbReference type="Google" id="ProtNLM"/>
    </source>
</evidence>
<gene>
    <name evidence="1" type="ORF">UT77_C0014G0016</name>
</gene>
<organism evidence="1 2">
    <name type="scientific">Candidatus Daviesbacteria bacterium GW2011_GWC2_40_12</name>
    <dbReference type="NCBI Taxonomy" id="1618431"/>
    <lineage>
        <taxon>Bacteria</taxon>
        <taxon>Candidatus Daviesiibacteriota</taxon>
    </lineage>
</organism>
<reference evidence="1 2" key="1">
    <citation type="journal article" date="2015" name="Nature">
        <title>rRNA introns, odd ribosomes, and small enigmatic genomes across a large radiation of phyla.</title>
        <authorList>
            <person name="Brown C.T."/>
            <person name="Hug L.A."/>
            <person name="Thomas B.C."/>
            <person name="Sharon I."/>
            <person name="Castelle C.J."/>
            <person name="Singh A."/>
            <person name="Wilkins M.J."/>
            <person name="Williams K.H."/>
            <person name="Banfield J.F."/>
        </authorList>
    </citation>
    <scope>NUCLEOTIDE SEQUENCE [LARGE SCALE GENOMIC DNA]</scope>
</reference>
<dbReference type="Pfam" id="PF13177">
    <property type="entry name" value="DNA_pol3_delta2"/>
    <property type="match status" value="1"/>
</dbReference>
<dbReference type="Gene3D" id="3.40.50.300">
    <property type="entry name" value="P-loop containing nucleotide triphosphate hydrolases"/>
    <property type="match status" value="1"/>
</dbReference>
<protein>
    <recommendedName>
        <fullName evidence="3">Polymerase III, delta prime subunit protein</fullName>
    </recommendedName>
</protein>
<dbReference type="SUPFAM" id="SSF52540">
    <property type="entry name" value="P-loop containing nucleoside triphosphate hydrolases"/>
    <property type="match status" value="1"/>
</dbReference>
<name>A0A0G0QLL3_9BACT</name>
<proteinExistence type="predicted"/>
<accession>A0A0G0QLL3</accession>
<sequence>MIARLLLSPDKERIKEEIQKTLASHIECGNVKHPDILFFPAGEKLGIAEARKIKEHFSLKPFSAKGRAAVLEDASILTPEAQNALLKTIEELTRDALLILGASSDANFLPTVLSRCEIVRLETTGLAGGEPTTYEVYIKEIEKLLDSSFENRFEYVEKIKNKEEFLHCLVYFFRQEMLKNAYKKPDVLQFLKELLPAEQWAKQNVNIRAILEYLMLVMPKLESRV</sequence>
<dbReference type="Proteomes" id="UP000034881">
    <property type="component" value="Unassembled WGS sequence"/>
</dbReference>
<dbReference type="EMBL" id="LBYB01000014">
    <property type="protein sequence ID" value="KKR41319.1"/>
    <property type="molecule type" value="Genomic_DNA"/>
</dbReference>
<dbReference type="InterPro" id="IPR027417">
    <property type="entry name" value="P-loop_NTPase"/>
</dbReference>
<evidence type="ECO:0000313" key="2">
    <source>
        <dbReference type="Proteomes" id="UP000034881"/>
    </source>
</evidence>
<evidence type="ECO:0000313" key="1">
    <source>
        <dbReference type="EMBL" id="KKR41319.1"/>
    </source>
</evidence>
<dbReference type="AlphaFoldDB" id="A0A0G0QLL3"/>
<comment type="caution">
    <text evidence="1">The sequence shown here is derived from an EMBL/GenBank/DDBJ whole genome shotgun (WGS) entry which is preliminary data.</text>
</comment>